<evidence type="ECO:0008006" key="4">
    <source>
        <dbReference type="Google" id="ProtNLM"/>
    </source>
</evidence>
<organism evidence="2 3">
    <name type="scientific">Penicillium olsonii</name>
    <dbReference type="NCBI Taxonomy" id="99116"/>
    <lineage>
        <taxon>Eukaryota</taxon>
        <taxon>Fungi</taxon>
        <taxon>Dikarya</taxon>
        <taxon>Ascomycota</taxon>
        <taxon>Pezizomycotina</taxon>
        <taxon>Eurotiomycetes</taxon>
        <taxon>Eurotiomycetidae</taxon>
        <taxon>Eurotiales</taxon>
        <taxon>Aspergillaceae</taxon>
        <taxon>Penicillium</taxon>
    </lineage>
</organism>
<dbReference type="InterPro" id="IPR007577">
    <property type="entry name" value="GlycoTrfase_DXD_sugar-bd_CS"/>
</dbReference>
<dbReference type="PANTHER" id="PTHR31834:SF8">
    <property type="entry name" value="TRANSFERASE, PUTATIVE (AFU_ORTHOLOGUE AFUA_6G14040)-RELATED"/>
    <property type="match status" value="1"/>
</dbReference>
<evidence type="ECO:0000313" key="2">
    <source>
        <dbReference type="EMBL" id="CAG8207532.1"/>
    </source>
</evidence>
<dbReference type="GO" id="GO:0000136">
    <property type="term" value="C:mannan polymerase complex"/>
    <property type="evidence" value="ECO:0007669"/>
    <property type="project" value="TreeGrafter"/>
</dbReference>
<dbReference type="GO" id="GO:0006487">
    <property type="term" value="P:protein N-linked glycosylation"/>
    <property type="evidence" value="ECO:0007669"/>
    <property type="project" value="TreeGrafter"/>
</dbReference>
<reference evidence="2" key="1">
    <citation type="submission" date="2021-07" db="EMBL/GenBank/DDBJ databases">
        <authorList>
            <person name="Branca A.L. A."/>
        </authorList>
    </citation>
    <scope>NUCLEOTIDE SEQUENCE</scope>
</reference>
<dbReference type="OrthoDB" id="409543at2759"/>
<dbReference type="InterPro" id="IPR039367">
    <property type="entry name" value="Och1-like"/>
</dbReference>
<dbReference type="PANTHER" id="PTHR31834">
    <property type="entry name" value="INITIATION-SPECIFIC ALPHA-1,6-MANNOSYLTRANSFERASE"/>
    <property type="match status" value="1"/>
</dbReference>
<dbReference type="Proteomes" id="UP001153618">
    <property type="component" value="Unassembled WGS sequence"/>
</dbReference>
<comment type="caution">
    <text evidence="2">The sequence shown here is derived from an EMBL/GenBank/DDBJ whole genome shotgun (WGS) entry which is preliminary data.</text>
</comment>
<gene>
    <name evidence="2" type="ORF">POLS_LOCUS7720</name>
</gene>
<protein>
    <recommendedName>
        <fullName evidence="4">Initiation-specific alpha-1,6-mannosyltransferase</fullName>
    </recommendedName>
</protein>
<dbReference type="AlphaFoldDB" id="A0A9W4I3I0"/>
<comment type="similarity">
    <text evidence="1">Belongs to the glycosyltransferase 32 family.</text>
</comment>
<sequence length="318" mass="35300">MVKSRSPLAKLAIAAITVLSGLFFVLYFHPARLATPERSIATIKTSQHELEEIPSRVSTIPEKLWYKAGPKGLSNESRDWMDDCLHKNPKYVSEIMTDDSGDLYVKNTFAHRQDIVQTYLNLTVPILKADLLRYLLLFAEGGIWYDLDVSCGDVPIHEWIPEKFASNASLVVGLEFDEGWGEGIVRQFASWTIMAAPHSPHMRVVIDDILEAIHQKAEERAIGVHDLTLDMIGDVVDFTGPRRLTRGVMKSLGSALNRTVGMDSISHLLEPVMIGDVLVLPGYSFAASANKYVNETGPALVTHHYAGSWKNQKGGETT</sequence>
<proteinExistence type="inferred from homology"/>
<dbReference type="SUPFAM" id="SSF53448">
    <property type="entry name" value="Nucleotide-diphospho-sugar transferases"/>
    <property type="match status" value="1"/>
</dbReference>
<dbReference type="InterPro" id="IPR029044">
    <property type="entry name" value="Nucleotide-diphossugar_trans"/>
</dbReference>
<name>A0A9W4I3I0_PENOL</name>
<evidence type="ECO:0000256" key="1">
    <source>
        <dbReference type="ARBA" id="ARBA00009003"/>
    </source>
</evidence>
<dbReference type="Gene3D" id="3.90.550.20">
    <property type="match status" value="1"/>
</dbReference>
<dbReference type="GO" id="GO:0000009">
    <property type="term" value="F:alpha-1,6-mannosyltransferase activity"/>
    <property type="evidence" value="ECO:0007669"/>
    <property type="project" value="InterPro"/>
</dbReference>
<dbReference type="Pfam" id="PF04488">
    <property type="entry name" value="Gly_transf_sug"/>
    <property type="match status" value="1"/>
</dbReference>
<evidence type="ECO:0000313" key="3">
    <source>
        <dbReference type="Proteomes" id="UP001153618"/>
    </source>
</evidence>
<accession>A0A9W4I3I0</accession>
<keyword evidence="3" id="KW-1185">Reference proteome</keyword>
<dbReference type="EMBL" id="CAJVOS010000049">
    <property type="protein sequence ID" value="CAG8207532.1"/>
    <property type="molecule type" value="Genomic_DNA"/>
</dbReference>